<dbReference type="EMBL" id="GGMR01017793">
    <property type="protein sequence ID" value="MBY30412.1"/>
    <property type="molecule type" value="Transcribed_RNA"/>
</dbReference>
<keyword evidence="1" id="KW-0175">Coiled coil</keyword>
<feature type="region of interest" description="Disordered" evidence="2">
    <location>
        <begin position="1"/>
        <end position="20"/>
    </location>
</feature>
<evidence type="ECO:0000313" key="3">
    <source>
        <dbReference type="EMBL" id="MBY30412.1"/>
    </source>
</evidence>
<proteinExistence type="predicted"/>
<protein>
    <submittedName>
        <fullName evidence="3">Uncharacterized protein</fullName>
    </submittedName>
</protein>
<dbReference type="Pfam" id="PF07145">
    <property type="entry name" value="PAM2"/>
    <property type="match status" value="1"/>
</dbReference>
<feature type="compositionally biased region" description="Polar residues" evidence="2">
    <location>
        <begin position="1005"/>
        <end position="1032"/>
    </location>
</feature>
<sequence length="1203" mass="135394">MDYKLNPDAPEFVPVSSPPVSTMNHAQRLLNMDNDDFISSSPQKFKDLDNVVVPDENDFTNEIKVHAADLSKLNNPYEPNDDSTMLNGIKPLNDEEVTCHGATIDNFIFQNELITNGNSDEYKNPFVSDDKDDLNKVQDLSEYQNDDAQIQNTDPFVSVIESSKNNEFNFTSGVNESQNECDLKLNNDFSMVKHEEDMNSQNIDDTINTTNATVGSTLQFDDESFKHSDNLKNDFLDNSQIDKFAQYEDRKFNDSESTTDAVLGSEPHTPMLMDNQSTFESENDDDQFSETFKQQILFNHFDENNDKENHDPFCFDQTEDPAGIIPNVTHEVDEMHHNNDNVIIPNESINEHQVSESLKHEPVDEPLCIREEAKPFHSVYEQQYLPESDFSASIHEALLNATKSESSNQDVDDNIDHLESHNIVDNHVEVKHEYIDHQKVKEDLKEQNPKSNVTIHTDDNEYDVEDLEQEFQPGNTFNFEHENNSVNSVQTENLELKYNYVNDEPELVKDVKHEDHSINIIQDHDDDFEIINNTENVEHNDVAKKIQENIEVPKEDHSINIIQDHDDDFEIINNTENVEHNDVAKKIQENIEVPKEDQYDVSTIQDSAENFEQNYDNNVTDIISNNTEPSKQEDKLIVEAIKNCEEDVDKTGQIQSEDFEQKYFNNVSEIQLNQVDNLKQDLHNEEVENNHIEDLKQALHNEEFENNHIEGFKQELHNEEFENNHIEGFKQDLHNIEVENNHVEDFKQEQEIADEFVKKHSEDLQQENESIQNHTTDSDEEMQSSMIIHSDVENNMPQPYCSASDTLINESNMMCTSMTFEENFQNRNMSDSLYVMETSADYFDEDVQPTTQLDKPIDKPEIEEQSEINNKLEDQVQNKNDIVTESNHKIVNEPKIEINPESTEKIPTSQDCVEKNDIQDESNKVAEIAVAAAVGTAAIAAVTGASLASKKSAPKKIETTLSKTKTTTTKTAPTKPLASKPFASTLKKTTSSTTTSKPLSRPTTATSSKPTTNVRPTTVPKSTSLKATTVTKASPKPAPKTTIPASRPISAKTTPTTPRTTLTKTTPISSPKTPTTPKTTTAATKSTATTPKTNATPRTSLANKQPLTNGSPKPLSRPTSAPIKKPLTSVTTNGTTKLTNGDISKTSTTTKPPVTLASRMSLAPPKLPPKVKVAPKTVAPPAMPGPIRRPKAPITKKTETATS</sequence>
<accession>A0A2S2PLT2</accession>
<feature type="compositionally biased region" description="Low complexity" evidence="2">
    <location>
        <begin position="1170"/>
        <end position="1180"/>
    </location>
</feature>
<feature type="region of interest" description="Disordered" evidence="2">
    <location>
        <begin position="946"/>
        <end position="1203"/>
    </location>
</feature>
<name>A0A2S2PLT2_SCHGA</name>
<dbReference type="InterPro" id="IPR009818">
    <property type="entry name" value="PAM2_motif"/>
</dbReference>
<reference evidence="3" key="1">
    <citation type="submission" date="2018-04" db="EMBL/GenBank/DDBJ databases">
        <title>Transcriptome of Schizaphis graminum biotype I.</title>
        <authorList>
            <person name="Scully E.D."/>
            <person name="Geib S.M."/>
            <person name="Palmer N.A."/>
            <person name="Koch K."/>
            <person name="Bradshaw J."/>
            <person name="Heng-Moss T."/>
            <person name="Sarath G."/>
        </authorList>
    </citation>
    <scope>NUCLEOTIDE SEQUENCE</scope>
</reference>
<dbReference type="PROSITE" id="PS00018">
    <property type="entry name" value="EF_HAND_1"/>
    <property type="match status" value="1"/>
</dbReference>
<evidence type="ECO:0000256" key="2">
    <source>
        <dbReference type="SAM" id="MobiDB-lite"/>
    </source>
</evidence>
<dbReference type="InterPro" id="IPR018247">
    <property type="entry name" value="EF_Hand_1_Ca_BS"/>
</dbReference>
<feature type="compositionally biased region" description="Low complexity" evidence="2">
    <location>
        <begin position="1050"/>
        <end position="1100"/>
    </location>
</feature>
<feature type="compositionally biased region" description="Polar residues" evidence="2">
    <location>
        <begin position="1101"/>
        <end position="1111"/>
    </location>
</feature>
<evidence type="ECO:0000256" key="1">
    <source>
        <dbReference type="SAM" id="Coils"/>
    </source>
</evidence>
<organism evidence="3">
    <name type="scientific">Schizaphis graminum</name>
    <name type="common">Green bug aphid</name>
    <dbReference type="NCBI Taxonomy" id="13262"/>
    <lineage>
        <taxon>Eukaryota</taxon>
        <taxon>Metazoa</taxon>
        <taxon>Ecdysozoa</taxon>
        <taxon>Arthropoda</taxon>
        <taxon>Hexapoda</taxon>
        <taxon>Insecta</taxon>
        <taxon>Pterygota</taxon>
        <taxon>Neoptera</taxon>
        <taxon>Paraneoptera</taxon>
        <taxon>Hemiptera</taxon>
        <taxon>Sternorrhyncha</taxon>
        <taxon>Aphidomorpha</taxon>
        <taxon>Aphidoidea</taxon>
        <taxon>Aphididae</taxon>
        <taxon>Aphidini</taxon>
        <taxon>Schizaphis</taxon>
    </lineage>
</organism>
<feature type="compositionally biased region" description="Polar residues" evidence="2">
    <location>
        <begin position="1128"/>
        <end position="1143"/>
    </location>
</feature>
<dbReference type="AlphaFoldDB" id="A0A2S2PLT2"/>
<gene>
    <name evidence="3" type="ORF">g.80344</name>
</gene>
<feature type="compositionally biased region" description="Low complexity" evidence="2">
    <location>
        <begin position="959"/>
        <end position="1004"/>
    </location>
</feature>
<feature type="coiled-coil region" evidence="1">
    <location>
        <begin position="668"/>
        <end position="702"/>
    </location>
</feature>
<feature type="compositionally biased region" description="Low complexity" evidence="2">
    <location>
        <begin position="1144"/>
        <end position="1153"/>
    </location>
</feature>